<evidence type="ECO:0000259" key="2">
    <source>
        <dbReference type="PROSITE" id="PS50943"/>
    </source>
</evidence>
<dbReference type="OrthoDB" id="3188736at2"/>
<dbReference type="InterPro" id="IPR001387">
    <property type="entry name" value="Cro/C1-type_HTH"/>
</dbReference>
<organism evidence="3 4">
    <name type="scientific">Actinocatenispora sera</name>
    <dbReference type="NCBI Taxonomy" id="390989"/>
    <lineage>
        <taxon>Bacteria</taxon>
        <taxon>Bacillati</taxon>
        <taxon>Actinomycetota</taxon>
        <taxon>Actinomycetes</taxon>
        <taxon>Micromonosporales</taxon>
        <taxon>Micromonosporaceae</taxon>
        <taxon>Actinocatenispora</taxon>
    </lineage>
</organism>
<dbReference type="Proteomes" id="UP000680750">
    <property type="component" value="Chromosome"/>
</dbReference>
<dbReference type="KEGG" id="aser:Asera_30800"/>
<dbReference type="GO" id="GO:0003677">
    <property type="term" value="F:DNA binding"/>
    <property type="evidence" value="ECO:0007669"/>
    <property type="project" value="InterPro"/>
</dbReference>
<evidence type="ECO:0000313" key="4">
    <source>
        <dbReference type="Proteomes" id="UP000680750"/>
    </source>
</evidence>
<dbReference type="EMBL" id="AP023354">
    <property type="protein sequence ID" value="BCJ28972.1"/>
    <property type="molecule type" value="Genomic_DNA"/>
</dbReference>
<dbReference type="SMART" id="SM00530">
    <property type="entry name" value="HTH_XRE"/>
    <property type="match status" value="1"/>
</dbReference>
<proteinExistence type="predicted"/>
<gene>
    <name evidence="3" type="ORF">Asera_30800</name>
</gene>
<feature type="domain" description="HTH cro/C1-type" evidence="2">
    <location>
        <begin position="27"/>
        <end position="81"/>
    </location>
</feature>
<dbReference type="RefSeq" id="WP_051802783.1">
    <property type="nucleotide sequence ID" value="NZ_AP023354.1"/>
</dbReference>
<name>A0A810L2X2_9ACTN</name>
<feature type="region of interest" description="Disordered" evidence="1">
    <location>
        <begin position="151"/>
        <end position="170"/>
    </location>
</feature>
<evidence type="ECO:0000313" key="3">
    <source>
        <dbReference type="EMBL" id="BCJ28972.1"/>
    </source>
</evidence>
<sequence length="170" mass="18451">MAQPDAVPAQRDRPTPQLLRRVVGRVLRRARQFQGRTLSEVAGAAQISMAYLSELERGRKEASSEVLAAVCTALGIDLTELLTEMLWDLSADRVLPGPGWRPGRSRPDVRLGLRDELDPLQREPAGSWADPTASLVAPTRLRLLRLSGDGAPSRFPVAPPSSPDVQCLAA</sequence>
<accession>A0A810L2X2</accession>
<dbReference type="Pfam" id="PF13560">
    <property type="entry name" value="HTH_31"/>
    <property type="match status" value="1"/>
</dbReference>
<protein>
    <recommendedName>
        <fullName evidence="2">HTH cro/C1-type domain-containing protein</fullName>
    </recommendedName>
</protein>
<dbReference type="Gene3D" id="1.10.260.40">
    <property type="entry name" value="lambda repressor-like DNA-binding domains"/>
    <property type="match status" value="1"/>
</dbReference>
<dbReference type="CDD" id="cd00093">
    <property type="entry name" value="HTH_XRE"/>
    <property type="match status" value="1"/>
</dbReference>
<keyword evidence="4" id="KW-1185">Reference proteome</keyword>
<dbReference type="SUPFAM" id="SSF47413">
    <property type="entry name" value="lambda repressor-like DNA-binding domains"/>
    <property type="match status" value="1"/>
</dbReference>
<dbReference type="PROSITE" id="PS50943">
    <property type="entry name" value="HTH_CROC1"/>
    <property type="match status" value="1"/>
</dbReference>
<dbReference type="AlphaFoldDB" id="A0A810L2X2"/>
<evidence type="ECO:0000256" key="1">
    <source>
        <dbReference type="SAM" id="MobiDB-lite"/>
    </source>
</evidence>
<reference evidence="3" key="1">
    <citation type="submission" date="2020-08" db="EMBL/GenBank/DDBJ databases">
        <title>Whole genome shotgun sequence of Actinocatenispora sera NBRC 101916.</title>
        <authorList>
            <person name="Komaki H."/>
            <person name="Tamura T."/>
        </authorList>
    </citation>
    <scope>NUCLEOTIDE SEQUENCE</scope>
    <source>
        <strain evidence="3">NBRC 101916</strain>
    </source>
</reference>
<dbReference type="InterPro" id="IPR010982">
    <property type="entry name" value="Lambda_DNA-bd_dom_sf"/>
</dbReference>